<dbReference type="AlphaFoldDB" id="A0A0M3K5M5"/>
<organism evidence="4">
    <name type="scientific">Anisakis simplex</name>
    <name type="common">Herring worm</name>
    <dbReference type="NCBI Taxonomy" id="6269"/>
    <lineage>
        <taxon>Eukaryota</taxon>
        <taxon>Metazoa</taxon>
        <taxon>Ecdysozoa</taxon>
        <taxon>Nematoda</taxon>
        <taxon>Chromadorea</taxon>
        <taxon>Rhabditida</taxon>
        <taxon>Spirurina</taxon>
        <taxon>Ascaridomorpha</taxon>
        <taxon>Ascaridoidea</taxon>
        <taxon>Anisakidae</taxon>
        <taxon>Anisakis</taxon>
        <taxon>Anisakis simplex complex</taxon>
    </lineage>
</organism>
<reference evidence="2 3" key="2">
    <citation type="submission" date="2018-11" db="EMBL/GenBank/DDBJ databases">
        <authorList>
            <consortium name="Pathogen Informatics"/>
        </authorList>
    </citation>
    <scope>NUCLEOTIDE SEQUENCE [LARGE SCALE GENOMIC DNA]</scope>
</reference>
<feature type="compositionally biased region" description="Basic and acidic residues" evidence="1">
    <location>
        <begin position="117"/>
        <end position="141"/>
    </location>
</feature>
<dbReference type="WBParaSite" id="ASIM_0001626601-mRNA-1">
    <property type="protein sequence ID" value="ASIM_0001626601-mRNA-1"/>
    <property type="gene ID" value="ASIM_0001626601"/>
</dbReference>
<evidence type="ECO:0000313" key="2">
    <source>
        <dbReference type="EMBL" id="VDK55785.1"/>
    </source>
</evidence>
<feature type="compositionally biased region" description="Low complexity" evidence="1">
    <location>
        <begin position="142"/>
        <end position="154"/>
    </location>
</feature>
<feature type="compositionally biased region" description="Low complexity" evidence="1">
    <location>
        <begin position="20"/>
        <end position="40"/>
    </location>
</feature>
<evidence type="ECO:0000313" key="3">
    <source>
        <dbReference type="Proteomes" id="UP000267096"/>
    </source>
</evidence>
<protein>
    <submittedName>
        <fullName evidence="4">Dentin sialophosphoprotein-like</fullName>
    </submittedName>
</protein>
<evidence type="ECO:0000313" key="4">
    <source>
        <dbReference type="WBParaSite" id="ASIM_0001626601-mRNA-1"/>
    </source>
</evidence>
<feature type="region of interest" description="Disordered" evidence="1">
    <location>
        <begin position="105"/>
        <end position="186"/>
    </location>
</feature>
<proteinExistence type="predicted"/>
<dbReference type="EMBL" id="UYRR01032480">
    <property type="protein sequence ID" value="VDK55785.1"/>
    <property type="molecule type" value="Genomic_DNA"/>
</dbReference>
<accession>A0A0M3K5M5</accession>
<sequence>MGAKVLTPKLTTSRRQQADSECSNASSNSSEFSDESSQSGNCCICQSCCKPFQTYSELKAYSASEANYEKDNVLKVFKMGNDDIQDQISLDGTDRKDYGKKTILLGGTDGKNNGHAVGHDADTESVEAKVHEDSQRSRVHSESGTSTSSGFTKSDACSKQVDLKSYEKTPSSNDKLNSSSPLNSESIDRNISNIAEDMTELTKSNTSTATLKHQDITSVRDNSQLSHHSSDTTKRLSFHGKITII</sequence>
<keyword evidence="3" id="KW-1185">Reference proteome</keyword>
<dbReference type="Proteomes" id="UP000267096">
    <property type="component" value="Unassembled WGS sequence"/>
</dbReference>
<reference evidence="4" key="1">
    <citation type="submission" date="2017-02" db="UniProtKB">
        <authorList>
            <consortium name="WormBaseParasite"/>
        </authorList>
    </citation>
    <scope>IDENTIFICATION</scope>
</reference>
<evidence type="ECO:0000256" key="1">
    <source>
        <dbReference type="SAM" id="MobiDB-lite"/>
    </source>
</evidence>
<name>A0A0M3K5M5_ANISI</name>
<feature type="compositionally biased region" description="Polar residues" evidence="1">
    <location>
        <begin position="168"/>
        <end position="186"/>
    </location>
</feature>
<feature type="region of interest" description="Disordered" evidence="1">
    <location>
        <begin position="1"/>
        <end position="40"/>
    </location>
</feature>
<gene>
    <name evidence="2" type="ORF">ASIM_LOCUS15673</name>
</gene>